<dbReference type="InterPro" id="IPR050625">
    <property type="entry name" value="ParA/MinD_ATPase"/>
</dbReference>
<gene>
    <name evidence="2" type="ORF">GQ466_11045</name>
</gene>
<organism evidence="2 3">
    <name type="scientific">Actinomadura rayongensis</name>
    <dbReference type="NCBI Taxonomy" id="1429076"/>
    <lineage>
        <taxon>Bacteria</taxon>
        <taxon>Bacillati</taxon>
        <taxon>Actinomycetota</taxon>
        <taxon>Actinomycetes</taxon>
        <taxon>Streptosporangiales</taxon>
        <taxon>Thermomonosporaceae</taxon>
        <taxon>Actinomadura</taxon>
    </lineage>
</organism>
<dbReference type="PANTHER" id="PTHR43384">
    <property type="entry name" value="SEPTUM SITE-DETERMINING PROTEIN MIND HOMOLOG, CHLOROPLASTIC-RELATED"/>
    <property type="match status" value="1"/>
</dbReference>
<dbReference type="SUPFAM" id="SSF52540">
    <property type="entry name" value="P-loop containing nucleoside triphosphate hydrolases"/>
    <property type="match status" value="1"/>
</dbReference>
<protein>
    <submittedName>
        <fullName evidence="2">P-loop NTPase</fullName>
    </submittedName>
</protein>
<name>A0A6I4W5L6_9ACTN</name>
<accession>A0A6I4W5L6</accession>
<feature type="domain" description="CobQ/CobB/MinD/ParA nucleotide binding" evidence="1">
    <location>
        <begin position="139"/>
        <end position="350"/>
    </location>
</feature>
<dbReference type="GO" id="GO:0005524">
    <property type="term" value="F:ATP binding"/>
    <property type="evidence" value="ECO:0007669"/>
    <property type="project" value="TreeGrafter"/>
</dbReference>
<keyword evidence="3" id="KW-1185">Reference proteome</keyword>
<evidence type="ECO:0000259" key="1">
    <source>
        <dbReference type="Pfam" id="PF01656"/>
    </source>
</evidence>
<dbReference type="GO" id="GO:0005829">
    <property type="term" value="C:cytosol"/>
    <property type="evidence" value="ECO:0007669"/>
    <property type="project" value="TreeGrafter"/>
</dbReference>
<dbReference type="GO" id="GO:0051782">
    <property type="term" value="P:negative regulation of cell division"/>
    <property type="evidence" value="ECO:0007669"/>
    <property type="project" value="TreeGrafter"/>
</dbReference>
<dbReference type="EMBL" id="WUTW01000002">
    <property type="protein sequence ID" value="MXQ64573.1"/>
    <property type="molecule type" value="Genomic_DNA"/>
</dbReference>
<dbReference type="GO" id="GO:0016887">
    <property type="term" value="F:ATP hydrolysis activity"/>
    <property type="evidence" value="ECO:0007669"/>
    <property type="project" value="TreeGrafter"/>
</dbReference>
<dbReference type="GO" id="GO:0009898">
    <property type="term" value="C:cytoplasmic side of plasma membrane"/>
    <property type="evidence" value="ECO:0007669"/>
    <property type="project" value="TreeGrafter"/>
</dbReference>
<sequence length="395" mass="42312">MPIICEPSDQTARRLAAPFREDGHIALDLKALRAALDELPHELVVVLGPGVDLRSAVRLTALLREEQPTLGVVLVRDRLDVDVLAEAMRAGVREVVPDRDFPALLDACKRVWEISSRLKSAESGAYRQVAAEPPAGQVVVVFAGKGGCGKSMVSTNLGVALARQGRRVCLVDLDLGFGDVGIMLRVDPQRTVVDAVPMVGHMDRTGAHSILTPHESGLQSVLAPIAPGDAEKVSGRLITELLAVLRQMFEVVVVDSPPQFSEQVLAAFDVADTHVLVASPEVTALKGLRVTLDMLDTLGYARDARAVVLNRADARAGLSRSDIDRVVGMAVAAEIPNHPDVPVSINRGVPLTMSDPRHPVSRAIDGLIARTVAAGQAAVEPEPSRRLRRRSRARS</sequence>
<reference evidence="2 3" key="1">
    <citation type="submission" date="2019-12" db="EMBL/GenBank/DDBJ databases">
        <title>Nocardia macrotermitis sp. nov. and Nocardia aurantia sp. nov., isolated from the gut of the fungus growing-termite Macrotermes natalensis.</title>
        <authorList>
            <person name="Christine B."/>
            <person name="Rene B."/>
        </authorList>
    </citation>
    <scope>NUCLEOTIDE SEQUENCE [LARGE SCALE GENOMIC DNA]</scope>
    <source>
        <strain evidence="2 3">DSM 102126</strain>
    </source>
</reference>
<dbReference type="Gene3D" id="3.40.50.300">
    <property type="entry name" value="P-loop containing nucleotide triphosphate hydrolases"/>
    <property type="match status" value="1"/>
</dbReference>
<evidence type="ECO:0000313" key="3">
    <source>
        <dbReference type="Proteomes" id="UP000431901"/>
    </source>
</evidence>
<dbReference type="InterPro" id="IPR002586">
    <property type="entry name" value="CobQ/CobB/MinD/ParA_Nub-bd_dom"/>
</dbReference>
<dbReference type="Proteomes" id="UP000431901">
    <property type="component" value="Unassembled WGS sequence"/>
</dbReference>
<dbReference type="Pfam" id="PF01656">
    <property type="entry name" value="CbiA"/>
    <property type="match status" value="1"/>
</dbReference>
<dbReference type="OrthoDB" id="3448281at2"/>
<dbReference type="AlphaFoldDB" id="A0A6I4W5L6"/>
<dbReference type="Gene3D" id="3.40.50.2300">
    <property type="match status" value="1"/>
</dbReference>
<evidence type="ECO:0000313" key="2">
    <source>
        <dbReference type="EMBL" id="MXQ64573.1"/>
    </source>
</evidence>
<dbReference type="InterPro" id="IPR027417">
    <property type="entry name" value="P-loop_NTPase"/>
</dbReference>
<dbReference type="RefSeq" id="WP_161102787.1">
    <property type="nucleotide sequence ID" value="NZ_JBHLYI010000001.1"/>
</dbReference>
<comment type="caution">
    <text evidence="2">The sequence shown here is derived from an EMBL/GenBank/DDBJ whole genome shotgun (WGS) entry which is preliminary data.</text>
</comment>
<proteinExistence type="predicted"/>
<dbReference type="PANTHER" id="PTHR43384:SF13">
    <property type="entry name" value="SLR0110 PROTEIN"/>
    <property type="match status" value="1"/>
</dbReference>